<dbReference type="Proteomes" id="UP000077315">
    <property type="component" value="Unassembled WGS sequence"/>
</dbReference>
<reference evidence="2" key="1">
    <citation type="submission" date="2015-06" db="EMBL/GenBank/DDBJ databases">
        <title>Expansion of signal transduction pathways in fungi by whole-genome duplication.</title>
        <authorList>
            <consortium name="DOE Joint Genome Institute"/>
            <person name="Corrochano L.M."/>
            <person name="Kuo A."/>
            <person name="Marcet-Houben M."/>
            <person name="Polaino S."/>
            <person name="Salamov A."/>
            <person name="Villalobos J.M."/>
            <person name="Alvarez M.I."/>
            <person name="Avalos J."/>
            <person name="Benito E.P."/>
            <person name="Benoit I."/>
            <person name="Burger G."/>
            <person name="Camino L.P."/>
            <person name="Canovas D."/>
            <person name="Cerda-Olmedo E."/>
            <person name="Cheng J.-F."/>
            <person name="Dominguez A."/>
            <person name="Elias M."/>
            <person name="Eslava A.P."/>
            <person name="Glaser F."/>
            <person name="Grimwood J."/>
            <person name="Gutierrez G."/>
            <person name="Heitman J."/>
            <person name="Henrissat B."/>
            <person name="Iturriaga E.A."/>
            <person name="Lang B.F."/>
            <person name="Lavin J.L."/>
            <person name="Lee S."/>
            <person name="Li W."/>
            <person name="Lindquist E."/>
            <person name="Lopez-Garcia S."/>
            <person name="Luque E.M."/>
            <person name="Marcos A.T."/>
            <person name="Martin J."/>
            <person name="McCluskey K."/>
            <person name="Medina H.R."/>
            <person name="Miralles-Duran A."/>
            <person name="Miyazaki A."/>
            <person name="Munoz-Torres E."/>
            <person name="Oguiza J.A."/>
            <person name="Ohm R."/>
            <person name="Olmedo M."/>
            <person name="Orejas M."/>
            <person name="Ortiz-Castellanos L."/>
            <person name="Pisabarro A.G."/>
            <person name="Rodriguez-Romero J."/>
            <person name="Ruiz-Herrera J."/>
            <person name="Ruiz-Vazquez R."/>
            <person name="Sanz C."/>
            <person name="Schackwitz W."/>
            <person name="Schmutz J."/>
            <person name="Shahriari M."/>
            <person name="Shelest E."/>
            <person name="Silva-Franco F."/>
            <person name="Soanes D."/>
            <person name="Syed K."/>
            <person name="Tagua V.G."/>
            <person name="Talbot N.J."/>
            <person name="Thon M."/>
            <person name="De vries R.P."/>
            <person name="Wiebenga A."/>
            <person name="Yadav J.S."/>
            <person name="Braun E.L."/>
            <person name="Baker S."/>
            <person name="Garre V."/>
            <person name="Horwitz B."/>
            <person name="Torres-Martinez S."/>
            <person name="Idnurm A."/>
            <person name="Herrera-Estrella A."/>
            <person name="Gabaldon T."/>
            <person name="Grigoriev I.V."/>
        </authorList>
    </citation>
    <scope>NUCLEOTIDE SEQUENCE [LARGE SCALE GENOMIC DNA]</scope>
    <source>
        <strain evidence="2">NRRL 1555(-)</strain>
    </source>
</reference>
<keyword evidence="2" id="KW-1185">Reference proteome</keyword>
<accession>A0A167Q2L9</accession>
<dbReference type="InParanoid" id="A0A167Q2L9"/>
<dbReference type="EMBL" id="KV440973">
    <property type="protein sequence ID" value="OAD78954.1"/>
    <property type="molecule type" value="Genomic_DNA"/>
</dbReference>
<evidence type="ECO:0000313" key="1">
    <source>
        <dbReference type="EMBL" id="OAD78954.1"/>
    </source>
</evidence>
<protein>
    <submittedName>
        <fullName evidence="1">Uncharacterized protein</fullName>
    </submittedName>
</protein>
<evidence type="ECO:0000313" key="2">
    <source>
        <dbReference type="Proteomes" id="UP000077315"/>
    </source>
</evidence>
<dbReference type="RefSeq" id="XP_018296994.1">
    <property type="nucleotide sequence ID" value="XM_018440944.1"/>
</dbReference>
<dbReference type="VEuPathDB" id="FungiDB:PHYBLDRAFT_62277"/>
<sequence>MRFVLLYCRLTAFDPSGVKDTARATSLQIRNINRKPEYLDIHTCISFTGLGKNEKYQELDTFAQFYDSAEDVIIDSKMMATKSDRGVWRVKAASSTKDSLYQRKRLE</sequence>
<name>A0A167Q2L9_PHYB8</name>
<gene>
    <name evidence="1" type="ORF">PHYBLDRAFT_62277</name>
</gene>
<dbReference type="AlphaFoldDB" id="A0A167Q2L9"/>
<proteinExistence type="predicted"/>
<dbReference type="GeneID" id="29001850"/>
<organism evidence="1 2">
    <name type="scientific">Phycomyces blakesleeanus (strain ATCC 8743b / DSM 1359 / FGSC 10004 / NBRC 33097 / NRRL 1555)</name>
    <dbReference type="NCBI Taxonomy" id="763407"/>
    <lineage>
        <taxon>Eukaryota</taxon>
        <taxon>Fungi</taxon>
        <taxon>Fungi incertae sedis</taxon>
        <taxon>Mucoromycota</taxon>
        <taxon>Mucoromycotina</taxon>
        <taxon>Mucoromycetes</taxon>
        <taxon>Mucorales</taxon>
        <taxon>Phycomycetaceae</taxon>
        <taxon>Phycomyces</taxon>
    </lineage>
</organism>